<reference evidence="2 3" key="1">
    <citation type="journal article" date="2014" name="Int. J. Syst. Evol. Microbiol.">
        <title>Complete genome sequence of Corynebacterium casei LMG S-19264T (=DSM 44701T), isolated from a smear-ripened cheese.</title>
        <authorList>
            <consortium name="US DOE Joint Genome Institute (JGI-PGF)"/>
            <person name="Walter F."/>
            <person name="Albersmeier A."/>
            <person name="Kalinowski J."/>
            <person name="Ruckert C."/>
        </authorList>
    </citation>
    <scope>NUCLEOTIDE SEQUENCE [LARGE SCALE GENOMIC DNA]</scope>
    <source>
        <strain evidence="2 3">CGMCC 1.9161</strain>
    </source>
</reference>
<evidence type="ECO:0000313" key="2">
    <source>
        <dbReference type="EMBL" id="GGK31424.1"/>
    </source>
</evidence>
<protein>
    <submittedName>
        <fullName evidence="2">Transcriptional regulator</fullName>
    </submittedName>
</protein>
<name>A0A917Q7D9_9HYPH</name>
<dbReference type="PROSITE" id="PS50943">
    <property type="entry name" value="HTH_CROC1"/>
    <property type="match status" value="1"/>
</dbReference>
<dbReference type="Gene3D" id="1.10.260.40">
    <property type="entry name" value="lambda repressor-like DNA-binding domains"/>
    <property type="match status" value="1"/>
</dbReference>
<proteinExistence type="predicted"/>
<gene>
    <name evidence="2" type="ORF">GCM10011322_17520</name>
</gene>
<dbReference type="InterPro" id="IPR001387">
    <property type="entry name" value="Cro/C1-type_HTH"/>
</dbReference>
<dbReference type="AlphaFoldDB" id="A0A917Q7D9"/>
<feature type="domain" description="HTH cro/C1-type" evidence="1">
    <location>
        <begin position="13"/>
        <end position="42"/>
    </location>
</feature>
<accession>A0A917Q7D9</accession>
<comment type="caution">
    <text evidence="2">The sequence shown here is derived from an EMBL/GenBank/DDBJ whole genome shotgun (WGS) entry which is preliminary data.</text>
</comment>
<dbReference type="SUPFAM" id="SSF47413">
    <property type="entry name" value="lambda repressor-like DNA-binding domains"/>
    <property type="match status" value="1"/>
</dbReference>
<dbReference type="GO" id="GO:0003677">
    <property type="term" value="F:DNA binding"/>
    <property type="evidence" value="ECO:0007669"/>
    <property type="project" value="InterPro"/>
</dbReference>
<dbReference type="RefSeq" id="WP_188911748.1">
    <property type="nucleotide sequence ID" value="NZ_BMMF01000004.1"/>
</dbReference>
<dbReference type="InterPro" id="IPR010982">
    <property type="entry name" value="Lambda_DNA-bd_dom_sf"/>
</dbReference>
<evidence type="ECO:0000313" key="3">
    <source>
        <dbReference type="Proteomes" id="UP000600449"/>
    </source>
</evidence>
<dbReference type="Proteomes" id="UP000600449">
    <property type="component" value="Unassembled WGS sequence"/>
</dbReference>
<sequence length="88" mass="9284">MDSRSTRITSEQMRAARGLLGWTQQDLAGKSEISIATVKRLEAEAGPLGGLKITATAIRRAFEDAGVVFIDANGGGAGVRFRDPPPSL</sequence>
<keyword evidence="3" id="KW-1185">Reference proteome</keyword>
<organism evidence="2 3">
    <name type="scientific">Salinarimonas ramus</name>
    <dbReference type="NCBI Taxonomy" id="690164"/>
    <lineage>
        <taxon>Bacteria</taxon>
        <taxon>Pseudomonadati</taxon>
        <taxon>Pseudomonadota</taxon>
        <taxon>Alphaproteobacteria</taxon>
        <taxon>Hyphomicrobiales</taxon>
        <taxon>Salinarimonadaceae</taxon>
        <taxon>Salinarimonas</taxon>
    </lineage>
</organism>
<dbReference type="CDD" id="cd00093">
    <property type="entry name" value="HTH_XRE"/>
    <property type="match status" value="1"/>
</dbReference>
<evidence type="ECO:0000259" key="1">
    <source>
        <dbReference type="PROSITE" id="PS50943"/>
    </source>
</evidence>
<dbReference type="EMBL" id="BMMF01000004">
    <property type="protein sequence ID" value="GGK31424.1"/>
    <property type="molecule type" value="Genomic_DNA"/>
</dbReference>